<dbReference type="RefSeq" id="XP_027339225.1">
    <property type="nucleotide sequence ID" value="XM_027483424.1"/>
</dbReference>
<evidence type="ECO:0000256" key="3">
    <source>
        <dbReference type="SAM" id="MobiDB-lite"/>
    </source>
</evidence>
<dbReference type="FunFam" id="3.30.70.330:FF:000388">
    <property type="entry name" value="RNA-binding protein 24-B isoform X1"/>
    <property type="match status" value="1"/>
</dbReference>
<dbReference type="CDD" id="cd12384">
    <property type="entry name" value="RRM_RBM24_RBM38_like"/>
    <property type="match status" value="1"/>
</dbReference>
<dbReference type="KEGG" id="aprc:113852994"/>
<organism evidence="5 6">
    <name type="scientific">Abrus precatorius</name>
    <name type="common">Indian licorice</name>
    <name type="synonym">Glycine abrus</name>
    <dbReference type="NCBI Taxonomy" id="3816"/>
    <lineage>
        <taxon>Eukaryota</taxon>
        <taxon>Viridiplantae</taxon>
        <taxon>Streptophyta</taxon>
        <taxon>Embryophyta</taxon>
        <taxon>Tracheophyta</taxon>
        <taxon>Spermatophyta</taxon>
        <taxon>Magnoliopsida</taxon>
        <taxon>eudicotyledons</taxon>
        <taxon>Gunneridae</taxon>
        <taxon>Pentapetalae</taxon>
        <taxon>rosids</taxon>
        <taxon>fabids</taxon>
        <taxon>Fabales</taxon>
        <taxon>Fabaceae</taxon>
        <taxon>Papilionoideae</taxon>
        <taxon>50 kb inversion clade</taxon>
        <taxon>NPAAA clade</taxon>
        <taxon>indigoferoid/millettioid clade</taxon>
        <taxon>Abreae</taxon>
        <taxon>Abrus</taxon>
    </lineage>
</organism>
<reference evidence="5" key="1">
    <citation type="journal article" date="2019" name="Toxins">
        <title>Detection of Abrin-Like and Prepropulchellin-Like Toxin Genes and Transcripts Using Whole Genome Sequencing and Full-Length Transcript Sequencing of Abrus precatorius.</title>
        <authorList>
            <person name="Hovde B.T."/>
            <person name="Daligault H.E."/>
            <person name="Hanschen E.R."/>
            <person name="Kunde Y.A."/>
            <person name="Johnson M.B."/>
            <person name="Starkenburg S.R."/>
            <person name="Johnson S.L."/>
        </authorList>
    </citation>
    <scope>NUCLEOTIDE SEQUENCE [LARGE SCALE GENOMIC DNA]</scope>
</reference>
<dbReference type="SUPFAM" id="SSF54928">
    <property type="entry name" value="RNA-binding domain, RBD"/>
    <property type="match status" value="1"/>
</dbReference>
<evidence type="ECO:0000256" key="1">
    <source>
        <dbReference type="ARBA" id="ARBA00022884"/>
    </source>
</evidence>
<gene>
    <name evidence="6" type="primary">LOC113852994</name>
</gene>
<feature type="region of interest" description="Disordered" evidence="3">
    <location>
        <begin position="1"/>
        <end position="22"/>
    </location>
</feature>
<feature type="compositionally biased region" description="Polar residues" evidence="3">
    <location>
        <begin position="281"/>
        <end position="291"/>
    </location>
</feature>
<feature type="compositionally biased region" description="Polar residues" evidence="3">
    <location>
        <begin position="253"/>
        <end position="274"/>
    </location>
</feature>
<dbReference type="GeneID" id="113852994"/>
<dbReference type="Pfam" id="PF00076">
    <property type="entry name" value="RRM_1"/>
    <property type="match status" value="1"/>
</dbReference>
<dbReference type="InterPro" id="IPR000504">
    <property type="entry name" value="RRM_dom"/>
</dbReference>
<dbReference type="GO" id="GO:0003723">
    <property type="term" value="F:RNA binding"/>
    <property type="evidence" value="ECO:0007669"/>
    <property type="project" value="UniProtKB-UniRule"/>
</dbReference>
<sequence>MSETASLHAQTRTPISSLDAMPHHHPHYRSQFGDTTFTKLFVGGLAWETPTEEMRKYFQQFGDILEAVIITDKNTGKSKGYGFVTFCDQESARKACADPNPVIDGRRANCNIASLGRTRPSPPRGRNIVQGGGGTAQAGGSYSGVPGAGPPSLPPPPPVLYPPYGYTTYTPDYGYPQATLYNPQIQQPQYYQQLYGTSSSTMGSPYYYGYSVQAPRNTFSSPQANRLSPGPSYVYYPTPMEISFSGFRPPQQSPISQLFPSPNDSQSQQRTSETAAGVVVTSESSNTQGKN</sequence>
<proteinExistence type="predicted"/>
<protein>
    <submittedName>
        <fullName evidence="6">RNA-binding protein 38-like</fullName>
    </submittedName>
</protein>
<dbReference type="OrthoDB" id="439808at2759"/>
<dbReference type="PANTHER" id="PTHR11176:SF23">
    <property type="entry name" value="RNA-BINDING (RRM_RBD_RNP MOTIFS) FAMILY PROTEIN"/>
    <property type="match status" value="1"/>
</dbReference>
<feature type="region of interest" description="Disordered" evidence="3">
    <location>
        <begin position="114"/>
        <end position="157"/>
    </location>
</feature>
<feature type="domain" description="RRM" evidence="4">
    <location>
        <begin position="38"/>
        <end position="115"/>
    </location>
</feature>
<feature type="compositionally biased region" description="Pro residues" evidence="3">
    <location>
        <begin position="148"/>
        <end position="157"/>
    </location>
</feature>
<evidence type="ECO:0000313" key="5">
    <source>
        <dbReference type="Proteomes" id="UP000694853"/>
    </source>
</evidence>
<dbReference type="InterPro" id="IPR012677">
    <property type="entry name" value="Nucleotide-bd_a/b_plait_sf"/>
</dbReference>
<dbReference type="SMART" id="SM00360">
    <property type="entry name" value="RRM"/>
    <property type="match status" value="1"/>
</dbReference>
<keyword evidence="1 2" id="KW-0694">RNA-binding</keyword>
<feature type="region of interest" description="Disordered" evidence="3">
    <location>
        <begin position="246"/>
        <end position="291"/>
    </location>
</feature>
<reference evidence="6" key="2">
    <citation type="submission" date="2025-08" db="UniProtKB">
        <authorList>
            <consortium name="RefSeq"/>
        </authorList>
    </citation>
    <scope>IDENTIFICATION</scope>
    <source>
        <tissue evidence="6">Young leaves</tissue>
    </source>
</reference>
<name>A0A8B8K637_ABRPR</name>
<feature type="compositionally biased region" description="Polar residues" evidence="3">
    <location>
        <begin position="1"/>
        <end position="16"/>
    </location>
</feature>
<evidence type="ECO:0000313" key="6">
    <source>
        <dbReference type="RefSeq" id="XP_027339225.1"/>
    </source>
</evidence>
<dbReference type="PANTHER" id="PTHR11176">
    <property type="entry name" value="BOULE-RELATED"/>
    <property type="match status" value="1"/>
</dbReference>
<accession>A0A8B8K637</accession>
<dbReference type="InterPro" id="IPR035979">
    <property type="entry name" value="RBD_domain_sf"/>
</dbReference>
<evidence type="ECO:0000256" key="2">
    <source>
        <dbReference type="PROSITE-ProRule" id="PRU00176"/>
    </source>
</evidence>
<keyword evidence="5" id="KW-1185">Reference proteome</keyword>
<dbReference type="Proteomes" id="UP000694853">
    <property type="component" value="Unplaced"/>
</dbReference>
<evidence type="ECO:0000259" key="4">
    <source>
        <dbReference type="PROSITE" id="PS50102"/>
    </source>
</evidence>
<dbReference type="AlphaFoldDB" id="A0A8B8K637"/>
<dbReference type="PROSITE" id="PS50102">
    <property type="entry name" value="RRM"/>
    <property type="match status" value="1"/>
</dbReference>
<dbReference type="Gene3D" id="3.30.70.330">
    <property type="match status" value="1"/>
</dbReference>